<dbReference type="Pfam" id="PF23001">
    <property type="entry name" value="MBTP1_N"/>
    <property type="match status" value="1"/>
</dbReference>
<proteinExistence type="inferred from homology"/>
<dbReference type="InterPro" id="IPR036852">
    <property type="entry name" value="Peptidase_S8/S53_dom_sf"/>
</dbReference>
<dbReference type="PROSITE" id="PS00138">
    <property type="entry name" value="SUBTILASE_SER"/>
    <property type="match status" value="1"/>
</dbReference>
<dbReference type="InterPro" id="IPR055143">
    <property type="entry name" value="MBTP1_N"/>
</dbReference>
<name>A0A383WB77_TETOB</name>
<dbReference type="InterPro" id="IPR050131">
    <property type="entry name" value="Peptidase_S8_subtilisin-like"/>
</dbReference>
<dbReference type="PRINTS" id="PR00723">
    <property type="entry name" value="SUBTILISIN"/>
</dbReference>
<protein>
    <submittedName>
        <fullName evidence="12">Uncharacterized protein</fullName>
    </submittedName>
</protein>
<feature type="active site" description="Charge relay system" evidence="5">
    <location>
        <position position="560"/>
    </location>
</feature>
<evidence type="ECO:0000256" key="4">
    <source>
        <dbReference type="ARBA" id="ARBA00022825"/>
    </source>
</evidence>
<dbReference type="PROSITE" id="PS51892">
    <property type="entry name" value="SUBTILASE"/>
    <property type="match status" value="1"/>
</dbReference>
<feature type="domain" description="MBTPS1 fourth" evidence="10">
    <location>
        <begin position="764"/>
        <end position="1008"/>
    </location>
</feature>
<feature type="compositionally biased region" description="Low complexity" evidence="6">
    <location>
        <begin position="1087"/>
        <end position="1115"/>
    </location>
</feature>
<dbReference type="GO" id="GO:0005794">
    <property type="term" value="C:Golgi apparatus"/>
    <property type="evidence" value="ECO:0007669"/>
    <property type="project" value="TreeGrafter"/>
</dbReference>
<dbReference type="InterPro" id="IPR057060">
    <property type="entry name" value="MBTPS1_3rd"/>
</dbReference>
<feature type="compositionally biased region" description="Basic and acidic residues" evidence="6">
    <location>
        <begin position="1138"/>
        <end position="1154"/>
    </location>
</feature>
<evidence type="ECO:0000259" key="9">
    <source>
        <dbReference type="Pfam" id="PF23001"/>
    </source>
</evidence>
<feature type="transmembrane region" description="Helical" evidence="7">
    <location>
        <begin position="1302"/>
        <end position="1326"/>
    </location>
</feature>
<dbReference type="Proteomes" id="UP000256970">
    <property type="component" value="Unassembled WGS sequence"/>
</dbReference>
<dbReference type="InterPro" id="IPR000209">
    <property type="entry name" value="Peptidase_S8/S53_dom"/>
</dbReference>
<dbReference type="STRING" id="3088.A0A383WB77"/>
<feature type="domain" description="Peptidase S8/S53" evidence="8">
    <location>
        <begin position="354"/>
        <end position="612"/>
    </location>
</feature>
<dbReference type="Pfam" id="PF23090">
    <property type="entry name" value="MBTPS1_4th"/>
    <property type="match status" value="1"/>
</dbReference>
<dbReference type="Pfam" id="PF23094">
    <property type="entry name" value="MBTPS1_3rd"/>
    <property type="match status" value="1"/>
</dbReference>
<feature type="domain" description="Membrane-bound transcription factor site-1 protease-like N-terminal" evidence="9">
    <location>
        <begin position="76"/>
        <end position="134"/>
    </location>
</feature>
<organism evidence="12 13">
    <name type="scientific">Tetradesmus obliquus</name>
    <name type="common">Green alga</name>
    <name type="synonym">Acutodesmus obliquus</name>
    <dbReference type="NCBI Taxonomy" id="3088"/>
    <lineage>
        <taxon>Eukaryota</taxon>
        <taxon>Viridiplantae</taxon>
        <taxon>Chlorophyta</taxon>
        <taxon>core chlorophytes</taxon>
        <taxon>Chlorophyceae</taxon>
        <taxon>CS clade</taxon>
        <taxon>Sphaeropleales</taxon>
        <taxon>Scenedesmaceae</taxon>
        <taxon>Tetradesmus</taxon>
    </lineage>
</organism>
<evidence type="ECO:0000259" key="8">
    <source>
        <dbReference type="Pfam" id="PF00082"/>
    </source>
</evidence>
<evidence type="ECO:0000256" key="6">
    <source>
        <dbReference type="SAM" id="MobiDB-lite"/>
    </source>
</evidence>
<evidence type="ECO:0000313" key="13">
    <source>
        <dbReference type="Proteomes" id="UP000256970"/>
    </source>
</evidence>
<dbReference type="EMBL" id="FNXT01001221">
    <property type="protein sequence ID" value="SZX74875.1"/>
    <property type="molecule type" value="Genomic_DNA"/>
</dbReference>
<evidence type="ECO:0000259" key="10">
    <source>
        <dbReference type="Pfam" id="PF23090"/>
    </source>
</evidence>
<keyword evidence="3 5" id="KW-0378">Hydrolase</keyword>
<keyword evidence="2 5" id="KW-0645">Protease</keyword>
<feature type="domain" description="MBTPS1 third" evidence="11">
    <location>
        <begin position="633"/>
        <end position="763"/>
    </location>
</feature>
<evidence type="ECO:0000256" key="3">
    <source>
        <dbReference type="ARBA" id="ARBA00022801"/>
    </source>
</evidence>
<feature type="region of interest" description="Disordered" evidence="6">
    <location>
        <begin position="1075"/>
        <end position="1297"/>
    </location>
</feature>
<gene>
    <name evidence="12" type="ORF">BQ4739_LOCUS15193</name>
</gene>
<dbReference type="GO" id="GO:0004252">
    <property type="term" value="F:serine-type endopeptidase activity"/>
    <property type="evidence" value="ECO:0007669"/>
    <property type="project" value="UniProtKB-UniRule"/>
</dbReference>
<feature type="active site" description="Charge relay system" evidence="5">
    <location>
        <position position="394"/>
    </location>
</feature>
<feature type="compositionally biased region" description="Low complexity" evidence="6">
    <location>
        <begin position="1238"/>
        <end position="1268"/>
    </location>
</feature>
<keyword evidence="7" id="KW-1133">Transmembrane helix</keyword>
<evidence type="ECO:0000313" key="12">
    <source>
        <dbReference type="EMBL" id="SZX74875.1"/>
    </source>
</evidence>
<keyword evidence="13" id="KW-1185">Reference proteome</keyword>
<feature type="compositionally biased region" description="Low complexity" evidence="6">
    <location>
        <begin position="1185"/>
        <end position="1195"/>
    </location>
</feature>
<feature type="region of interest" description="Disordered" evidence="6">
    <location>
        <begin position="36"/>
        <end position="66"/>
    </location>
</feature>
<dbReference type="PROSITE" id="PS00137">
    <property type="entry name" value="SUBTILASE_HIS"/>
    <property type="match status" value="1"/>
</dbReference>
<dbReference type="PANTHER" id="PTHR43806">
    <property type="entry name" value="PEPTIDASE S8"/>
    <property type="match status" value="1"/>
</dbReference>
<evidence type="ECO:0000256" key="5">
    <source>
        <dbReference type="PROSITE-ProRule" id="PRU01240"/>
    </source>
</evidence>
<evidence type="ECO:0000256" key="7">
    <source>
        <dbReference type="SAM" id="Phobius"/>
    </source>
</evidence>
<dbReference type="InterPro" id="IPR057032">
    <property type="entry name" value="MBTPS1_4th"/>
</dbReference>
<comment type="similarity">
    <text evidence="1 5">Belongs to the peptidase S8 family.</text>
</comment>
<evidence type="ECO:0000256" key="1">
    <source>
        <dbReference type="ARBA" id="ARBA00011073"/>
    </source>
</evidence>
<evidence type="ECO:0000256" key="2">
    <source>
        <dbReference type="ARBA" id="ARBA00022670"/>
    </source>
</evidence>
<evidence type="ECO:0000259" key="11">
    <source>
        <dbReference type="Pfam" id="PF23094"/>
    </source>
</evidence>
<dbReference type="SUPFAM" id="SSF52743">
    <property type="entry name" value="Subtilisin-like"/>
    <property type="match status" value="1"/>
</dbReference>
<dbReference type="Gene3D" id="3.40.50.200">
    <property type="entry name" value="Peptidase S8/S53 domain"/>
    <property type="match status" value="1"/>
</dbReference>
<dbReference type="PANTHER" id="PTHR43806:SF7">
    <property type="entry name" value="MEMBRANE-BOUND TRANSCRIPTION FACTOR SITE-1 PROTEASE"/>
    <property type="match status" value="1"/>
</dbReference>
<dbReference type="GO" id="GO:0006508">
    <property type="term" value="P:proteolysis"/>
    <property type="evidence" value="ECO:0007669"/>
    <property type="project" value="UniProtKB-KW"/>
</dbReference>
<feature type="active site" description="Charge relay system" evidence="5">
    <location>
        <position position="363"/>
    </location>
</feature>
<dbReference type="InterPro" id="IPR023828">
    <property type="entry name" value="Peptidase_S8_Ser-AS"/>
</dbReference>
<dbReference type="InterPro" id="IPR022398">
    <property type="entry name" value="Peptidase_S8_His-AS"/>
</dbReference>
<sequence length="1358" mass="146652">MGLASASCPAQLHPAAEAPATAAPANGIAATNNTQHMKAQQIHSGSTEGSRNAGSDSQGAEQQCRGNGDCNWQTCIVRFAEYKMLSEHKQALGKALAHLQQHWAWLERPNKAALQHPSDFALLSVAPLQLQVLRAALQQVSGFRDMHLDRRIRGLLNWQPEGELAAAFSNVQQQQQQQQQHHPALRTQPERLRMQQELDFGRQLQRSLLADAEQQTKQQPAEQQQQQQHQGPPPAAGSSSGVSPPADADEDADSIWTVSKPPGRLTTKPTIGLDPRNPADREDSLGREELRRSSRRRNLLSSSWQRLFGSSSGAADQQRQQQGQRKLGRSLTAAADAVTVLLEAGKLWDQGYSGKGIKVGVFDTGIREGHPHIRHIKERTNWTHQQSLSDGLGHGSFVAGVIGSQDTTCPGFAPDVELYTFKVFTDDQVSYTSWFLDAFNYAISCKLHVINLSIGGPDFLDAPFVEKVWEVTSNGLIMISAIGNDGPLYGTLNNPADQPDVIGVGGIDNDNNIAAFSSRGMTTWELPAGTGRIKPDVMAYAKDVTGSKITTGCRSLSGTSVASPVVAGAVCLLASTLPEERRWLLNPASMKQALVEGAFRLPQLNMHEQGNGRINLPASQAILANYTPRASLIPPAIHLADCPYMWPHCKQPLYAHALPVVLNATVVNGMANTGYFAGPPVYEGLDEGGKMLHVTFQYSEVLWPWSGYLAVYVQVSPAAEAFSGNATGRITFTITSPGQLGAESKDPQSSKVVVPLSAVIKPTPPREQRIVWDVLHSIKYPPGYVPRDNLDIKSDVLDWHGDHPYTNFHEAYDALRGAGFSVELLASPASCFDPRNYGGYLVLDAEEEWYKEEVAALTSAVKEHGMALVVFAEWYHEESLKQMKFFDDNTRSWWTPITGGSNVPALNELLAPHGISLGERILQGSTSLGKHTLQVAYGSNIATFPAGGHLHVSHLTDVAGKGAGVPGNYAAFGVAPSGSGKVAVFSDTNCLDSSHNTGPCFEFLVALFQQLLLGKDAGLTPADKLQAAPFKAAGFTAAPQRRADVNFTQYSWVLQHPHACHMSAPCQFRQPPDCPAGDAWKQKHPKAAAGSSAASTGSSGSGDAAQQQEEQPVQEDVSNSQVRKHQGTDSPPPAQQQEEQKTDKADKQPDKQPDKQQPAAEQEEAKQEPATGGSEEEPKPKEEPAQQQQQTPAAASGDASTTAQEQDKQQEPSRGSDTPAAAAPADTPAEQPVEEQQEQQQQAAAKEAEKLQQLADDANKQQQQQQQQPDKASSSAAGGQGHHAQHFPKEQEQAQQGQRSAFISQAVTLATFICVAGVIGIVVLWSMRSSSNGAGRGKWGRRWGYAQVGRRSPSPLDV</sequence>
<feature type="compositionally biased region" description="Basic and acidic residues" evidence="6">
    <location>
        <begin position="277"/>
        <end position="292"/>
    </location>
</feature>
<feature type="compositionally biased region" description="Low complexity" evidence="6">
    <location>
        <begin position="1217"/>
        <end position="1231"/>
    </location>
</feature>
<reference evidence="12 13" key="1">
    <citation type="submission" date="2016-10" db="EMBL/GenBank/DDBJ databases">
        <authorList>
            <person name="Cai Z."/>
        </authorList>
    </citation>
    <scope>NUCLEOTIDE SEQUENCE [LARGE SCALE GENOMIC DNA]</scope>
</reference>
<dbReference type="InterPro" id="IPR015500">
    <property type="entry name" value="Peptidase_S8_subtilisin-rel"/>
</dbReference>
<keyword evidence="7" id="KW-0472">Membrane</keyword>
<keyword evidence="4 5" id="KW-0720">Serine protease</keyword>
<accession>A0A383WB77</accession>
<dbReference type="Pfam" id="PF00082">
    <property type="entry name" value="Peptidase_S8"/>
    <property type="match status" value="1"/>
</dbReference>
<keyword evidence="7" id="KW-0812">Transmembrane</keyword>
<feature type="region of interest" description="Disordered" evidence="6">
    <location>
        <begin position="211"/>
        <end position="296"/>
    </location>
</feature>
<feature type="compositionally biased region" description="Low complexity" evidence="6">
    <location>
        <begin position="212"/>
        <end position="246"/>
    </location>
</feature>